<evidence type="ECO:0000313" key="7">
    <source>
        <dbReference type="Proteomes" id="UP000734854"/>
    </source>
</evidence>
<dbReference type="Pfam" id="PF24906">
    <property type="entry name" value="Zf_WRKY19"/>
    <property type="match status" value="7"/>
</dbReference>
<evidence type="ECO:0000259" key="4">
    <source>
        <dbReference type="Pfam" id="PF04116"/>
    </source>
</evidence>
<dbReference type="EMBL" id="JACMSC010000006">
    <property type="protein sequence ID" value="KAG6519621.1"/>
    <property type="molecule type" value="Genomic_DNA"/>
</dbReference>
<dbReference type="GO" id="GO:0016020">
    <property type="term" value="C:membrane"/>
    <property type="evidence" value="ECO:0007669"/>
    <property type="project" value="UniProtKB-SubCell"/>
</dbReference>
<organism evidence="6 7">
    <name type="scientific">Zingiber officinale</name>
    <name type="common">Ginger</name>
    <name type="synonym">Amomum zingiber</name>
    <dbReference type="NCBI Taxonomy" id="94328"/>
    <lineage>
        <taxon>Eukaryota</taxon>
        <taxon>Viridiplantae</taxon>
        <taxon>Streptophyta</taxon>
        <taxon>Embryophyta</taxon>
        <taxon>Tracheophyta</taxon>
        <taxon>Spermatophyta</taxon>
        <taxon>Magnoliopsida</taxon>
        <taxon>Liliopsida</taxon>
        <taxon>Zingiberales</taxon>
        <taxon>Zingiberaceae</taxon>
        <taxon>Zingiber</taxon>
    </lineage>
</organism>
<feature type="domain" description="WRKY19-like zinc finger" evidence="5">
    <location>
        <begin position="347"/>
        <end position="371"/>
    </location>
</feature>
<feature type="transmembrane region" description="Helical" evidence="3">
    <location>
        <begin position="716"/>
        <end position="736"/>
    </location>
</feature>
<keyword evidence="3" id="KW-1133">Transmembrane helix</keyword>
<feature type="transmembrane region" description="Helical" evidence="3">
    <location>
        <begin position="794"/>
        <end position="815"/>
    </location>
</feature>
<comment type="similarity">
    <text evidence="2">Belongs to the sterol desaturase family.</text>
</comment>
<feature type="transmembrane region" description="Helical" evidence="3">
    <location>
        <begin position="757"/>
        <end position="779"/>
    </location>
</feature>
<evidence type="ECO:0000313" key="6">
    <source>
        <dbReference type="EMBL" id="KAG6519621.1"/>
    </source>
</evidence>
<feature type="domain" description="WRKY19-like zinc finger" evidence="5">
    <location>
        <begin position="475"/>
        <end position="499"/>
    </location>
</feature>
<accession>A0A8J5HMI5</accession>
<dbReference type="GO" id="GO:0008610">
    <property type="term" value="P:lipid biosynthetic process"/>
    <property type="evidence" value="ECO:0007669"/>
    <property type="project" value="InterPro"/>
</dbReference>
<comment type="subcellular location">
    <subcellularLocation>
        <location evidence="1">Membrane</location>
        <topology evidence="1">Multi-pass membrane protein</topology>
    </subcellularLocation>
</comment>
<evidence type="ECO:0000256" key="3">
    <source>
        <dbReference type="SAM" id="Phobius"/>
    </source>
</evidence>
<evidence type="ECO:0000256" key="1">
    <source>
        <dbReference type="ARBA" id="ARBA00004141"/>
    </source>
</evidence>
<dbReference type="GO" id="GO:0016491">
    <property type="term" value="F:oxidoreductase activity"/>
    <property type="evidence" value="ECO:0007669"/>
    <property type="project" value="InterPro"/>
</dbReference>
<feature type="transmembrane region" description="Helical" evidence="3">
    <location>
        <begin position="836"/>
        <end position="855"/>
    </location>
</feature>
<evidence type="ECO:0000256" key="2">
    <source>
        <dbReference type="ARBA" id="ARBA00009324"/>
    </source>
</evidence>
<feature type="domain" description="WRKY19-like zinc finger" evidence="5">
    <location>
        <begin position="372"/>
        <end position="396"/>
    </location>
</feature>
<dbReference type="PANTHER" id="PTHR31827">
    <property type="entry name" value="EMB|CAB89363.1"/>
    <property type="match status" value="1"/>
</dbReference>
<dbReference type="PANTHER" id="PTHR31827:SF1">
    <property type="entry name" value="EMB|CAB89363.1"/>
    <property type="match status" value="1"/>
</dbReference>
<feature type="domain" description="WRKY19-like zinc finger" evidence="5">
    <location>
        <begin position="248"/>
        <end position="271"/>
    </location>
</feature>
<name>A0A8J5HMI5_ZINOF</name>
<feature type="domain" description="Fatty acid hydroxylase" evidence="4">
    <location>
        <begin position="802"/>
        <end position="937"/>
    </location>
</feature>
<dbReference type="AlphaFoldDB" id="A0A8J5HMI5"/>
<dbReference type="Proteomes" id="UP000734854">
    <property type="component" value="Unassembled WGS sequence"/>
</dbReference>
<gene>
    <name evidence="6" type="ORF">ZIOFF_023117</name>
</gene>
<dbReference type="InterPro" id="IPR056866">
    <property type="entry name" value="Znf_WRKY19"/>
</dbReference>
<feature type="domain" description="WRKY19-like zinc finger" evidence="5">
    <location>
        <begin position="322"/>
        <end position="346"/>
    </location>
</feature>
<dbReference type="GO" id="GO:0005506">
    <property type="term" value="F:iron ion binding"/>
    <property type="evidence" value="ECO:0007669"/>
    <property type="project" value="InterPro"/>
</dbReference>
<dbReference type="InterPro" id="IPR006694">
    <property type="entry name" value="Fatty_acid_hydroxylase"/>
</dbReference>
<sequence>MDFNTTDLLLLDRETLACTSVVHTDQFSTFSKANHFSDRTLGLDCLGYKVGKSGRSLNLQTNFEFPTQDDNCHLVLGLGPTPNFYSADHATNVSIKPKELASSFSQSVLGTEFGMLELGLSRGNYAAPTIQNGHHTEMSSTGICLPIPVVDEGSTSAKRKFGGYIPTLLFVPRSERVNSLQNLTVGQELVENVSDASTHQSQHQQYVLSQLPQLSPETSAATFCSLGGKDDPLVVGGSADQRIHHHPKKCRFDGCLKGARGASGLCIAHGGGQRCQKPGCKKGAESRTVYCKAHGGGKRCQQLGCTKSAEGKTEFCIAHGGGRRCGHLGCTKAARGKSGLCIRHGGGKRCTVVGCMKSAEGQAGCCISHGGGRRCQYLGCSKGAQGSTLYCKAHGGGKRCIFEGCSKGAEGSTSLCKGHGGGKRCLFEGGGVCPKSVHGGTNFCVAHGGGKRCAVPGCTKSARGRTDCCVRHGGGKRCKFEGCGKSAQGSTDFCKAHGGGKRCSWVMGCEKFARGKSGLCAAHGSLIVAQNEQKAGSLIVSTSITHESHKDNEISSSGVSSLSDCTESYDSMGMDQHLMPPHELAPQSMRSQSSSFGFAFTEGRVHGGGLMSFLGRNLKNAVNDVDRGKHWEHLAERRRTAVALLRPLGTPNCSDPFRSAVFQFLGAVIKFRSFSHHCIRPRSRDREKPVALYVASGLELKMVFWEGYISDELMGTFAPIVVYWLYAGVYQLLPSLDQYRLHTRKEEEQKNLVPLPSVIKGVLLQQLVQATVAGLMFLATAKPTSTGSITQPPLLVQLIQIVVAMFLMDTWQYFIHRYMHQNKFLYRHIHSQHHRLVVPYAIGALYNHPLEGLLLDTFGGAISFLISGMTARTSVFFFCFAVVKTVDDHCGLWLPGNIFHVLFQNNTAYHDIHHQLQGTKYNYSQPFFSIWDRLLGTYMPFSLVNRQEGGFEARILKKTT</sequence>
<reference evidence="6 7" key="1">
    <citation type="submission" date="2020-08" db="EMBL/GenBank/DDBJ databases">
        <title>Plant Genome Project.</title>
        <authorList>
            <person name="Zhang R.-G."/>
        </authorList>
    </citation>
    <scope>NUCLEOTIDE SEQUENCE [LARGE SCALE GENOMIC DNA]</scope>
    <source>
        <tissue evidence="6">Rhizome</tissue>
    </source>
</reference>
<feature type="domain" description="WRKY19-like zinc finger" evidence="5">
    <location>
        <begin position="450"/>
        <end position="474"/>
    </location>
</feature>
<keyword evidence="3" id="KW-0472">Membrane</keyword>
<keyword evidence="3" id="KW-0812">Transmembrane</keyword>
<feature type="domain" description="WRKY19-like zinc finger" evidence="5">
    <location>
        <begin position="297"/>
        <end position="321"/>
    </location>
</feature>
<dbReference type="Pfam" id="PF04116">
    <property type="entry name" value="FA_hydroxylase"/>
    <property type="match status" value="1"/>
</dbReference>
<proteinExistence type="inferred from homology"/>
<evidence type="ECO:0000259" key="5">
    <source>
        <dbReference type="Pfam" id="PF24906"/>
    </source>
</evidence>
<evidence type="ECO:0008006" key="8">
    <source>
        <dbReference type="Google" id="ProtNLM"/>
    </source>
</evidence>
<comment type="caution">
    <text evidence="6">The sequence shown here is derived from an EMBL/GenBank/DDBJ whole genome shotgun (WGS) entry which is preliminary data.</text>
</comment>
<keyword evidence="7" id="KW-1185">Reference proteome</keyword>
<protein>
    <recommendedName>
        <fullName evidence="8">Fatty acid hydroxylase domain-containing protein</fullName>
    </recommendedName>
</protein>
<feature type="transmembrane region" description="Helical" evidence="3">
    <location>
        <begin position="861"/>
        <end position="883"/>
    </location>
</feature>